<proteinExistence type="predicted"/>
<feature type="DNA-binding region" description="H-T-H motif" evidence="4">
    <location>
        <begin position="25"/>
        <end position="44"/>
    </location>
</feature>
<dbReference type="PANTHER" id="PTHR47506">
    <property type="entry name" value="TRANSCRIPTIONAL REGULATORY PROTEIN"/>
    <property type="match status" value="1"/>
</dbReference>
<dbReference type="InterPro" id="IPR036271">
    <property type="entry name" value="Tet_transcr_reg_TetR-rel_C_sf"/>
</dbReference>
<sequence>MSETKEKMVSLADQLIRVRGFNAFSYKDIAEPFDMKNAAVHYHFPAKADLGIGVIQHERNKFATNIAKWKKLPEQEQLQHLIEVFRKHCHAGNICLMGSLSTDYNTLAPEMQLEVQGMAEDILHWLSHTLENGRKHKQLHFHGEAIDRALMIMTNLQASLLMSRVLGPEIFTRISRQLLDDLIP</sequence>
<dbReference type="AlphaFoldDB" id="A0A327VRV5"/>
<protein>
    <submittedName>
        <fullName evidence="6">TetR/AcrR family transcriptional repressor of nem operon</fullName>
    </submittedName>
</protein>
<dbReference type="EMBL" id="QLMA01000014">
    <property type="protein sequence ID" value="RAJ72805.1"/>
    <property type="molecule type" value="Genomic_DNA"/>
</dbReference>
<dbReference type="Proteomes" id="UP000249819">
    <property type="component" value="Unassembled WGS sequence"/>
</dbReference>
<evidence type="ECO:0000256" key="2">
    <source>
        <dbReference type="ARBA" id="ARBA00023125"/>
    </source>
</evidence>
<feature type="domain" description="HTH tetR-type" evidence="5">
    <location>
        <begin position="2"/>
        <end position="62"/>
    </location>
</feature>
<evidence type="ECO:0000256" key="3">
    <source>
        <dbReference type="ARBA" id="ARBA00023163"/>
    </source>
</evidence>
<evidence type="ECO:0000313" key="7">
    <source>
        <dbReference type="Proteomes" id="UP000249819"/>
    </source>
</evidence>
<dbReference type="Pfam" id="PF00440">
    <property type="entry name" value="TetR_N"/>
    <property type="match status" value="1"/>
</dbReference>
<gene>
    <name evidence="6" type="ORF">CLV59_1148</name>
</gene>
<evidence type="ECO:0000256" key="4">
    <source>
        <dbReference type="PROSITE-ProRule" id="PRU00335"/>
    </source>
</evidence>
<dbReference type="Gene3D" id="1.10.357.10">
    <property type="entry name" value="Tetracycline Repressor, domain 2"/>
    <property type="match status" value="1"/>
</dbReference>
<dbReference type="GO" id="GO:0003677">
    <property type="term" value="F:DNA binding"/>
    <property type="evidence" value="ECO:0007669"/>
    <property type="project" value="UniProtKB-UniRule"/>
</dbReference>
<keyword evidence="1" id="KW-0805">Transcription regulation</keyword>
<dbReference type="SUPFAM" id="SSF46689">
    <property type="entry name" value="Homeodomain-like"/>
    <property type="match status" value="1"/>
</dbReference>
<evidence type="ECO:0000256" key="1">
    <source>
        <dbReference type="ARBA" id="ARBA00023015"/>
    </source>
</evidence>
<reference evidence="6 7" key="1">
    <citation type="submission" date="2018-06" db="EMBL/GenBank/DDBJ databases">
        <title>Genomic Encyclopedia of Archaeal and Bacterial Type Strains, Phase II (KMG-II): from individual species to whole genera.</title>
        <authorList>
            <person name="Goeker M."/>
        </authorList>
    </citation>
    <scope>NUCLEOTIDE SEQUENCE [LARGE SCALE GENOMIC DNA]</scope>
    <source>
        <strain evidence="6 7">DSM 29821</strain>
    </source>
</reference>
<keyword evidence="3" id="KW-0804">Transcription</keyword>
<dbReference type="PROSITE" id="PS50977">
    <property type="entry name" value="HTH_TETR_2"/>
    <property type="match status" value="1"/>
</dbReference>
<comment type="caution">
    <text evidence="6">The sequence shown here is derived from an EMBL/GenBank/DDBJ whole genome shotgun (WGS) entry which is preliminary data.</text>
</comment>
<dbReference type="SUPFAM" id="SSF48498">
    <property type="entry name" value="Tetracyclin repressor-like, C-terminal domain"/>
    <property type="match status" value="1"/>
</dbReference>
<dbReference type="OrthoDB" id="9809772at2"/>
<name>A0A327VRV5_9BACT</name>
<evidence type="ECO:0000259" key="5">
    <source>
        <dbReference type="PROSITE" id="PS50977"/>
    </source>
</evidence>
<dbReference type="InterPro" id="IPR009057">
    <property type="entry name" value="Homeodomain-like_sf"/>
</dbReference>
<keyword evidence="2 4" id="KW-0238">DNA-binding</keyword>
<organism evidence="6 7">
    <name type="scientific">Chitinophaga dinghuensis</name>
    <dbReference type="NCBI Taxonomy" id="1539050"/>
    <lineage>
        <taxon>Bacteria</taxon>
        <taxon>Pseudomonadati</taxon>
        <taxon>Bacteroidota</taxon>
        <taxon>Chitinophagia</taxon>
        <taxon>Chitinophagales</taxon>
        <taxon>Chitinophagaceae</taxon>
        <taxon>Chitinophaga</taxon>
    </lineage>
</organism>
<dbReference type="InterPro" id="IPR001647">
    <property type="entry name" value="HTH_TetR"/>
</dbReference>
<dbReference type="RefSeq" id="WP_111595499.1">
    <property type="nucleotide sequence ID" value="NZ_QLMA01000014.1"/>
</dbReference>
<keyword evidence="7" id="KW-1185">Reference proteome</keyword>
<accession>A0A327VRV5</accession>
<dbReference type="PANTHER" id="PTHR47506:SF1">
    <property type="entry name" value="HTH-TYPE TRANSCRIPTIONAL REGULATOR YJDC"/>
    <property type="match status" value="1"/>
</dbReference>
<evidence type="ECO:0000313" key="6">
    <source>
        <dbReference type="EMBL" id="RAJ72805.1"/>
    </source>
</evidence>